<dbReference type="AlphaFoldDB" id="A0A6I4HWP1"/>
<feature type="domain" description="Phytochrome chromophore attachment site" evidence="11">
    <location>
        <begin position="145"/>
        <end position="306"/>
    </location>
</feature>
<accession>A0A6I4HWP1</accession>
<keyword evidence="9" id="KW-0157">Chromophore</keyword>
<dbReference type="SMART" id="SM00065">
    <property type="entry name" value="GAF"/>
    <property type="match status" value="1"/>
</dbReference>
<dbReference type="Gene3D" id="3.30.450.40">
    <property type="match status" value="1"/>
</dbReference>
<evidence type="ECO:0000259" key="11">
    <source>
        <dbReference type="PROSITE" id="PS50046"/>
    </source>
</evidence>
<evidence type="ECO:0000256" key="2">
    <source>
        <dbReference type="ARBA" id="ARBA00006402"/>
    </source>
</evidence>
<feature type="domain" description="Histidine kinase" evidence="12">
    <location>
        <begin position="528"/>
        <end position="740"/>
    </location>
</feature>
<evidence type="ECO:0000256" key="3">
    <source>
        <dbReference type="ARBA" id="ARBA00012438"/>
    </source>
</evidence>
<dbReference type="InterPro" id="IPR003594">
    <property type="entry name" value="HATPase_dom"/>
</dbReference>
<dbReference type="InterPro" id="IPR050351">
    <property type="entry name" value="BphY/WalK/GraS-like"/>
</dbReference>
<dbReference type="PANTHER" id="PTHR42878:SF15">
    <property type="entry name" value="BACTERIOPHYTOCHROME"/>
    <property type="match status" value="1"/>
</dbReference>
<dbReference type="GO" id="GO:0009584">
    <property type="term" value="P:detection of visible light"/>
    <property type="evidence" value="ECO:0007669"/>
    <property type="project" value="InterPro"/>
</dbReference>
<dbReference type="Gene3D" id="1.10.287.130">
    <property type="match status" value="1"/>
</dbReference>
<dbReference type="InterPro" id="IPR029016">
    <property type="entry name" value="GAF-like_dom_sf"/>
</dbReference>
<dbReference type="PROSITE" id="PS50046">
    <property type="entry name" value="PHYTOCHROME_2"/>
    <property type="match status" value="1"/>
</dbReference>
<comment type="similarity">
    <text evidence="2">In the N-terminal section; belongs to the phytochrome family.</text>
</comment>
<dbReference type="GO" id="GO:0007234">
    <property type="term" value="P:osmosensory signaling via phosphorelay pathway"/>
    <property type="evidence" value="ECO:0007669"/>
    <property type="project" value="TreeGrafter"/>
</dbReference>
<dbReference type="KEGG" id="mgik:GO620_000760"/>
<dbReference type="InterPro" id="IPR036097">
    <property type="entry name" value="HisK_dim/P_sf"/>
</dbReference>
<dbReference type="GO" id="GO:0000156">
    <property type="term" value="F:phosphorelay response regulator activity"/>
    <property type="evidence" value="ECO:0007669"/>
    <property type="project" value="TreeGrafter"/>
</dbReference>
<dbReference type="GO" id="GO:0030295">
    <property type="term" value="F:protein kinase activator activity"/>
    <property type="evidence" value="ECO:0007669"/>
    <property type="project" value="TreeGrafter"/>
</dbReference>
<dbReference type="PRINTS" id="PR01033">
    <property type="entry name" value="PHYTOCHROME"/>
</dbReference>
<evidence type="ECO:0000256" key="6">
    <source>
        <dbReference type="ARBA" id="ARBA00022606"/>
    </source>
</evidence>
<dbReference type="InterPro" id="IPR005467">
    <property type="entry name" value="His_kinase_dom"/>
</dbReference>
<keyword evidence="4" id="KW-0600">Photoreceptor protein</keyword>
<keyword evidence="8" id="KW-0418">Kinase</keyword>
<evidence type="ECO:0000256" key="4">
    <source>
        <dbReference type="ARBA" id="ARBA00022543"/>
    </source>
</evidence>
<evidence type="ECO:0000259" key="12">
    <source>
        <dbReference type="PROSITE" id="PS50109"/>
    </source>
</evidence>
<dbReference type="GO" id="GO:0000155">
    <property type="term" value="F:phosphorelay sensor kinase activity"/>
    <property type="evidence" value="ECO:0007669"/>
    <property type="project" value="InterPro"/>
</dbReference>
<keyword evidence="5" id="KW-0597">Phosphoprotein</keyword>
<dbReference type="Proteomes" id="UP000429232">
    <property type="component" value="Chromosome"/>
</dbReference>
<dbReference type="InterPro" id="IPR013515">
    <property type="entry name" value="Phytochrome_cen-reg"/>
</dbReference>
<dbReference type="InterPro" id="IPR043150">
    <property type="entry name" value="Phytochrome_PHY_sf"/>
</dbReference>
<dbReference type="Pfam" id="PF00360">
    <property type="entry name" value="PHY"/>
    <property type="match status" value="1"/>
</dbReference>
<dbReference type="Pfam" id="PF01590">
    <property type="entry name" value="GAF"/>
    <property type="match status" value="1"/>
</dbReference>
<evidence type="ECO:0000313" key="13">
    <source>
        <dbReference type="EMBL" id="QQL50014.1"/>
    </source>
</evidence>
<dbReference type="SUPFAM" id="SSF55874">
    <property type="entry name" value="ATPase domain of HSP90 chaperone/DNA topoisomerase II/histidine kinase"/>
    <property type="match status" value="1"/>
</dbReference>
<dbReference type="SMART" id="SM00388">
    <property type="entry name" value="HisKA"/>
    <property type="match status" value="1"/>
</dbReference>
<evidence type="ECO:0000256" key="5">
    <source>
        <dbReference type="ARBA" id="ARBA00022553"/>
    </source>
</evidence>
<dbReference type="SUPFAM" id="SSF55781">
    <property type="entry name" value="GAF domain-like"/>
    <property type="match status" value="2"/>
</dbReference>
<keyword evidence="6" id="KW-0716">Sensory transduction</keyword>
<evidence type="ECO:0000256" key="9">
    <source>
        <dbReference type="ARBA" id="ARBA00022991"/>
    </source>
</evidence>
<dbReference type="GO" id="GO:0009881">
    <property type="term" value="F:photoreceptor activity"/>
    <property type="evidence" value="ECO:0007669"/>
    <property type="project" value="UniProtKB-KW"/>
</dbReference>
<evidence type="ECO:0000256" key="7">
    <source>
        <dbReference type="ARBA" id="ARBA00022679"/>
    </source>
</evidence>
<dbReference type="InterPro" id="IPR001294">
    <property type="entry name" value="Phytochrome"/>
</dbReference>
<evidence type="ECO:0000256" key="10">
    <source>
        <dbReference type="ARBA" id="ARBA00023170"/>
    </source>
</evidence>
<dbReference type="SUPFAM" id="SSF55785">
    <property type="entry name" value="PYP-like sensor domain (PAS domain)"/>
    <property type="match status" value="1"/>
</dbReference>
<dbReference type="Gene3D" id="3.30.450.20">
    <property type="entry name" value="PAS domain"/>
    <property type="match status" value="1"/>
</dbReference>
<dbReference type="SMART" id="SM00387">
    <property type="entry name" value="HATPase_c"/>
    <property type="match status" value="1"/>
</dbReference>
<dbReference type="PROSITE" id="PS50109">
    <property type="entry name" value="HIS_KIN"/>
    <property type="match status" value="1"/>
</dbReference>
<organism evidence="13 14">
    <name type="scientific">Mucilaginibacter ginkgonis</name>
    <dbReference type="NCBI Taxonomy" id="2682091"/>
    <lineage>
        <taxon>Bacteria</taxon>
        <taxon>Pseudomonadati</taxon>
        <taxon>Bacteroidota</taxon>
        <taxon>Sphingobacteriia</taxon>
        <taxon>Sphingobacteriales</taxon>
        <taxon>Sphingobacteriaceae</taxon>
        <taxon>Mucilaginibacter</taxon>
    </lineage>
</organism>
<evidence type="ECO:0000256" key="8">
    <source>
        <dbReference type="ARBA" id="ARBA00022777"/>
    </source>
</evidence>
<reference evidence="13 14" key="1">
    <citation type="submission" date="2020-12" db="EMBL/GenBank/DDBJ databases">
        <title>HMF7856_wgs.fasta genome submission.</title>
        <authorList>
            <person name="Kang H."/>
            <person name="Kim H."/>
            <person name="Joh K."/>
        </authorList>
    </citation>
    <scope>NUCLEOTIDE SEQUENCE [LARGE SCALE GENOMIC DNA]</scope>
    <source>
        <strain evidence="13 14">HMF7856</strain>
    </source>
</reference>
<dbReference type="GO" id="GO:0006355">
    <property type="term" value="P:regulation of DNA-templated transcription"/>
    <property type="evidence" value="ECO:0007669"/>
    <property type="project" value="InterPro"/>
</dbReference>
<dbReference type="SUPFAM" id="SSF47384">
    <property type="entry name" value="Homodimeric domain of signal transducing histidine kinase"/>
    <property type="match status" value="1"/>
</dbReference>
<dbReference type="InterPro" id="IPR016132">
    <property type="entry name" value="Phyto_chromo_attachment"/>
</dbReference>
<dbReference type="Pfam" id="PF08446">
    <property type="entry name" value="PAS_2"/>
    <property type="match status" value="1"/>
</dbReference>
<dbReference type="Gene3D" id="3.30.565.10">
    <property type="entry name" value="Histidine kinase-like ATPase, C-terminal domain"/>
    <property type="match status" value="1"/>
</dbReference>
<comment type="catalytic activity">
    <reaction evidence="1">
        <text>ATP + protein L-histidine = ADP + protein N-phospho-L-histidine.</text>
        <dbReference type="EC" id="2.7.13.3"/>
    </reaction>
</comment>
<protein>
    <recommendedName>
        <fullName evidence="3">histidine kinase</fullName>
        <ecNumber evidence="3">2.7.13.3</ecNumber>
    </recommendedName>
</protein>
<evidence type="ECO:0000313" key="14">
    <source>
        <dbReference type="Proteomes" id="UP000429232"/>
    </source>
</evidence>
<keyword evidence="14" id="KW-1185">Reference proteome</keyword>
<dbReference type="PANTHER" id="PTHR42878">
    <property type="entry name" value="TWO-COMPONENT HISTIDINE KINASE"/>
    <property type="match status" value="1"/>
</dbReference>
<keyword evidence="7" id="KW-0808">Transferase</keyword>
<keyword evidence="10" id="KW-0675">Receptor</keyword>
<dbReference type="CDD" id="cd00082">
    <property type="entry name" value="HisKA"/>
    <property type="match status" value="1"/>
</dbReference>
<dbReference type="InterPro" id="IPR003018">
    <property type="entry name" value="GAF"/>
</dbReference>
<dbReference type="InterPro" id="IPR003661">
    <property type="entry name" value="HisK_dim/P_dom"/>
</dbReference>
<evidence type="ECO:0000256" key="1">
    <source>
        <dbReference type="ARBA" id="ARBA00000085"/>
    </source>
</evidence>
<gene>
    <name evidence="13" type="ORF">GO620_000760</name>
</gene>
<dbReference type="InterPro" id="IPR035965">
    <property type="entry name" value="PAS-like_dom_sf"/>
</dbReference>
<dbReference type="Gene3D" id="3.30.450.270">
    <property type="match status" value="1"/>
</dbReference>
<dbReference type="FunFam" id="3.30.565.10:FF:000006">
    <property type="entry name" value="Sensor histidine kinase WalK"/>
    <property type="match status" value="1"/>
</dbReference>
<dbReference type="InterPro" id="IPR036890">
    <property type="entry name" value="HATPase_C_sf"/>
</dbReference>
<sequence>MFNTMVNLSNCDTEPIHIPGQVQSHGFLLVIDHQNIIRFHSDNAVTYLTDHTIRLLGQHISDVESYLLANEPADFIASIIALGRNKGFEHSNPYAVTVKGSSFNLIIAPSDEFYLLEFEPAISDLNIDIQRVIGRSVSEILADKNLQRLLDNAAQQVRNIIEYDRVMIYRFAEDGHGEVIAEARNEDLESWLGLHYPASDIPQQARELYKKNLTRIIANVHTTPSRISAAPGYDKKPLDLTNSGIRAVSPIHIQYLKNMGVASSFSISLMYKKDLWGLIACHNYTPRFIDYRSRDSSKLIGQILSSALEFRQDEENQQVKQLLKTAVDQLSNDLLRKPTIGEALTSDQINLLNVVDAAGAVLTYDKEVHTLGNVPQQHDLQNLINWIKTHVDGSFFHTSELSKHYPGAEKIASVASGIMVAVLSRELSEYIIWFKPEQTHTITWAGNPEKNIEVDEQGMTHISPRHSFASWSQEISGKSKDWNPEEVLAATRLREEIFYAINQKANSIRELNEKLRQAYDELDTFSFTISHDLKNPLSTIKSYSQILLRNIELEPKGKQIVERIQAGADKMNVMINEVLEYSRLGRAAFKGGRVETEPIISELIKDLLVAYNVPDMEVNVGNTPDIYGDPVMISQVFANLIGNAVKYSLPAEKPTVSIEGRENEGKVIYSVKDNGIGIDNQFLSNVFDLFNRMDNARNIEGSGVGLAIVKRIVDKHDGRIWVESELDKGSTFFVEFDAANSGEER</sequence>
<dbReference type="EMBL" id="CP066775">
    <property type="protein sequence ID" value="QQL50014.1"/>
    <property type="molecule type" value="Genomic_DNA"/>
</dbReference>
<dbReference type="InterPro" id="IPR013654">
    <property type="entry name" value="PAS_2"/>
</dbReference>
<proteinExistence type="inferred from homology"/>
<dbReference type="EC" id="2.7.13.3" evidence="3"/>
<name>A0A6I4HWP1_9SPHI</name>
<dbReference type="Pfam" id="PF00512">
    <property type="entry name" value="HisKA"/>
    <property type="match status" value="1"/>
</dbReference>
<dbReference type="Pfam" id="PF02518">
    <property type="entry name" value="HATPase_c"/>
    <property type="match status" value="1"/>
</dbReference>